<dbReference type="Proteomes" id="UP000825072">
    <property type="component" value="Chromosome 1"/>
</dbReference>
<feature type="transmembrane region" description="Helical" evidence="7">
    <location>
        <begin position="293"/>
        <end position="312"/>
    </location>
</feature>
<evidence type="ECO:0000256" key="4">
    <source>
        <dbReference type="ARBA" id="ARBA00022692"/>
    </source>
</evidence>
<feature type="transmembrane region" description="Helical" evidence="7">
    <location>
        <begin position="240"/>
        <end position="272"/>
    </location>
</feature>
<evidence type="ECO:0000313" key="10">
    <source>
        <dbReference type="Proteomes" id="UP000825072"/>
    </source>
</evidence>
<evidence type="ECO:0000256" key="2">
    <source>
        <dbReference type="ARBA" id="ARBA00005236"/>
    </source>
</evidence>
<dbReference type="PANTHER" id="PTHR30489:SF0">
    <property type="entry name" value="LIPOPROTEIN-RELEASING SYSTEM TRANSMEMBRANE PROTEIN LOLE"/>
    <property type="match status" value="1"/>
</dbReference>
<evidence type="ECO:0000256" key="6">
    <source>
        <dbReference type="ARBA" id="ARBA00023136"/>
    </source>
</evidence>
<feature type="domain" description="ABC3 transporter permease C-terminal" evidence="8">
    <location>
        <begin position="72"/>
        <end position="190"/>
    </location>
</feature>
<dbReference type="GO" id="GO:0044874">
    <property type="term" value="P:lipoprotein localization to outer membrane"/>
    <property type="evidence" value="ECO:0007669"/>
    <property type="project" value="TreeGrafter"/>
</dbReference>
<dbReference type="RefSeq" id="WP_002527452.1">
    <property type="nucleotide sequence ID" value="NZ_AP024747.1"/>
</dbReference>
<feature type="transmembrane region" description="Helical" evidence="7">
    <location>
        <begin position="18"/>
        <end position="43"/>
    </location>
</feature>
<feature type="transmembrane region" description="Helical" evidence="7">
    <location>
        <begin position="507"/>
        <end position="528"/>
    </location>
</feature>
<feature type="transmembrane region" description="Helical" evidence="7">
    <location>
        <begin position="208"/>
        <end position="228"/>
    </location>
</feature>
<feature type="transmembrane region" description="Helical" evidence="7">
    <location>
        <begin position="595"/>
        <end position="620"/>
    </location>
</feature>
<evidence type="ECO:0000259" key="8">
    <source>
        <dbReference type="Pfam" id="PF02687"/>
    </source>
</evidence>
<feature type="transmembrane region" description="Helical" evidence="7">
    <location>
        <begin position="549"/>
        <end position="575"/>
    </location>
</feature>
<keyword evidence="3" id="KW-1003">Cell membrane</keyword>
<evidence type="ECO:0000256" key="5">
    <source>
        <dbReference type="ARBA" id="ARBA00022989"/>
    </source>
</evidence>
<accession>A0AAD1KPP4</accession>
<evidence type="ECO:0000313" key="9">
    <source>
        <dbReference type="EMBL" id="BCY25369.1"/>
    </source>
</evidence>
<dbReference type="Pfam" id="PF02687">
    <property type="entry name" value="FtsX"/>
    <property type="match status" value="1"/>
</dbReference>
<evidence type="ECO:0000256" key="3">
    <source>
        <dbReference type="ARBA" id="ARBA00022475"/>
    </source>
</evidence>
<evidence type="ECO:0000256" key="7">
    <source>
        <dbReference type="SAM" id="Phobius"/>
    </source>
</evidence>
<gene>
    <name evidence="9" type="ORF">KB1_13590</name>
</gene>
<keyword evidence="4 7" id="KW-0812">Transmembrane</keyword>
<dbReference type="PANTHER" id="PTHR30489">
    <property type="entry name" value="LIPOPROTEIN-RELEASING SYSTEM TRANSMEMBRANE PROTEIN LOLE"/>
    <property type="match status" value="1"/>
</dbReference>
<reference evidence="9" key="1">
    <citation type="submission" date="2021-06" db="EMBL/GenBank/DDBJ databases">
        <title>Genome sequence of Cutibacterium modestum strain KB17-24694.</title>
        <authorList>
            <person name="Dekio I."/>
            <person name="Asahina A."/>
            <person name="Nishida M."/>
        </authorList>
    </citation>
    <scope>NUCLEOTIDE SEQUENCE</scope>
    <source>
        <strain evidence="9">KB17-24694</strain>
    </source>
</reference>
<feature type="transmembrane region" description="Helical" evidence="7">
    <location>
        <begin position="69"/>
        <end position="93"/>
    </location>
</feature>
<sequence length="628" mass="66828">MIATTQLAARLVRRHRDLYVGVMVMIALTMIIGGAEVSLASAFSHPQQVHMPEVSADKAPTIMVQARSVLWLMAFLAVGICGFILVSTITQVVSYRQREFAMMRLAGASRRHLGWLVFLECLIVSFVTGIPAILLGAALAPVFLRGLQAIDFFGPNLSVDVGISAGPLFTLLVTMTLLAGFAGRSALRRIPDRELAGAHDNTVSTMSWWSMTLRLIMGVGGIVAIALLNPQALGSYGMLALPFLAVIPAVALAPLLVPAGAWLVGHLVGLVAPGSGLLAAKRSSKDRLRYARLATPAIVAVGMVGGFMVANVPDEQLQAANFRAAVQSQTVAQVTGISQTDRAAQAWTEHHGKVARMGIVNRSKGTGEFESFMFADLPRLDALTSLHVVSGDATAVHGSDVAADAASHRVGDTIPMTDTRGHRFSAHVVATYTDPLYQAPILDWRQTGKFVREPGKMQTTMYLDGLDASTAQRIAASTGTHVTTYSKAQWIDQAIATRKANSYRSNVGIFGTVYLMCLISVVQMAVSGSMARHREFHVLRSLGVGLQRLLNVVGTETIIVQLAAGVLIGLSITALGTEFATTNGTSAGSAVAEVVPLSLTAFMVIAMLALIAQLTSVWAISHRSENRQ</sequence>
<dbReference type="InterPro" id="IPR003838">
    <property type="entry name" value="ABC3_permease_C"/>
</dbReference>
<evidence type="ECO:0000256" key="1">
    <source>
        <dbReference type="ARBA" id="ARBA00004651"/>
    </source>
</evidence>
<keyword evidence="6 7" id="KW-0472">Membrane</keyword>
<dbReference type="GO" id="GO:0098797">
    <property type="term" value="C:plasma membrane protein complex"/>
    <property type="evidence" value="ECO:0007669"/>
    <property type="project" value="TreeGrafter"/>
</dbReference>
<keyword evidence="5 7" id="KW-1133">Transmembrane helix</keyword>
<proteinExistence type="inferred from homology"/>
<name>A0AAD1KPP4_9ACTN</name>
<dbReference type="InterPro" id="IPR051447">
    <property type="entry name" value="Lipoprotein-release_system"/>
</dbReference>
<protein>
    <recommendedName>
        <fullName evidence="8">ABC3 transporter permease C-terminal domain-containing protein</fullName>
    </recommendedName>
</protein>
<dbReference type="AlphaFoldDB" id="A0AAD1KPP4"/>
<organism evidence="9 10">
    <name type="scientific">Cutibacterium modestum</name>
    <dbReference type="NCBI Taxonomy" id="2559073"/>
    <lineage>
        <taxon>Bacteria</taxon>
        <taxon>Bacillati</taxon>
        <taxon>Actinomycetota</taxon>
        <taxon>Actinomycetes</taxon>
        <taxon>Propionibacteriales</taxon>
        <taxon>Propionibacteriaceae</taxon>
        <taxon>Cutibacterium</taxon>
    </lineage>
</organism>
<feature type="transmembrane region" description="Helical" evidence="7">
    <location>
        <begin position="113"/>
        <end position="144"/>
    </location>
</feature>
<dbReference type="GeneID" id="92880582"/>
<comment type="subcellular location">
    <subcellularLocation>
        <location evidence="1">Cell membrane</location>
        <topology evidence="1">Multi-pass membrane protein</topology>
    </subcellularLocation>
</comment>
<feature type="transmembrane region" description="Helical" evidence="7">
    <location>
        <begin position="164"/>
        <end position="187"/>
    </location>
</feature>
<comment type="similarity">
    <text evidence="2">Belongs to the ABC-4 integral membrane protein family. LolC/E subfamily.</text>
</comment>
<dbReference type="EMBL" id="AP024747">
    <property type="protein sequence ID" value="BCY25369.1"/>
    <property type="molecule type" value="Genomic_DNA"/>
</dbReference>